<dbReference type="InterPro" id="IPR001647">
    <property type="entry name" value="HTH_TetR"/>
</dbReference>
<accession>A0A150WIJ3</accession>
<dbReference type="Pfam" id="PF00440">
    <property type="entry name" value="TetR_N"/>
    <property type="match status" value="1"/>
</dbReference>
<feature type="domain" description="HTH tetR-type" evidence="3">
    <location>
        <begin position="7"/>
        <end position="67"/>
    </location>
</feature>
<dbReference type="Proteomes" id="UP000075391">
    <property type="component" value="Unassembled WGS sequence"/>
</dbReference>
<feature type="DNA-binding region" description="H-T-H motif" evidence="2">
    <location>
        <begin position="30"/>
        <end position="49"/>
    </location>
</feature>
<reference evidence="6 7" key="1">
    <citation type="submission" date="2016-03" db="EMBL/GenBank/DDBJ databases">
        <authorList>
            <person name="Ploux O."/>
        </authorList>
    </citation>
    <scope>NUCLEOTIDE SEQUENCE [LARGE SCALE GENOMIC DNA]</scope>
    <source>
        <strain evidence="4 6">BER2</strain>
        <strain evidence="5 7">EC13</strain>
    </source>
</reference>
<protein>
    <recommendedName>
        <fullName evidence="3">HTH tetR-type domain-containing protein</fullName>
    </recommendedName>
</protein>
<sequence length="178" mass="20549">MARPKDFARREEILKATLKVFRKHGAWDLSLNEVARQLHTTTRMLVHHFGTKENLINECQKLLEPRLHKDLSSAPPQKNWKALVCQAWHSSLQSSNKDDRRLSLISTLQNPRKTSRLHENEQVIGSLRELLPSRMKKFAEDVFIYALGLDLYVLGGGNPDRALLNLKSYLKRLENKTA</sequence>
<dbReference type="SUPFAM" id="SSF46689">
    <property type="entry name" value="Homeodomain-like"/>
    <property type="match status" value="1"/>
</dbReference>
<organism evidence="4 6">
    <name type="scientific">Bdellovibrio bacteriovorus</name>
    <dbReference type="NCBI Taxonomy" id="959"/>
    <lineage>
        <taxon>Bacteria</taxon>
        <taxon>Pseudomonadati</taxon>
        <taxon>Bdellovibrionota</taxon>
        <taxon>Bdellovibrionia</taxon>
        <taxon>Bdellovibrionales</taxon>
        <taxon>Pseudobdellovibrionaceae</taxon>
        <taxon>Bdellovibrio</taxon>
    </lineage>
</organism>
<dbReference type="Gene3D" id="1.10.357.10">
    <property type="entry name" value="Tetracycline Repressor, domain 2"/>
    <property type="match status" value="1"/>
</dbReference>
<dbReference type="PROSITE" id="PS50977">
    <property type="entry name" value="HTH_TETR_2"/>
    <property type="match status" value="1"/>
</dbReference>
<name>A0A150WIJ3_BDEBC</name>
<evidence type="ECO:0000313" key="7">
    <source>
        <dbReference type="Proteomes" id="UP000075799"/>
    </source>
</evidence>
<dbReference type="EMBL" id="LUKF01000014">
    <property type="protein sequence ID" value="KYG63367.1"/>
    <property type="molecule type" value="Genomic_DNA"/>
</dbReference>
<evidence type="ECO:0000259" key="3">
    <source>
        <dbReference type="PROSITE" id="PS50977"/>
    </source>
</evidence>
<dbReference type="Proteomes" id="UP000075799">
    <property type="component" value="Unassembled WGS sequence"/>
</dbReference>
<keyword evidence="1 2" id="KW-0238">DNA-binding</keyword>
<evidence type="ECO:0000313" key="4">
    <source>
        <dbReference type="EMBL" id="KYG63367.1"/>
    </source>
</evidence>
<dbReference type="AlphaFoldDB" id="A0A150WIJ3"/>
<gene>
    <name evidence="4" type="ORF">AZI85_04865</name>
    <name evidence="5" type="ORF">AZI87_09905</name>
</gene>
<evidence type="ECO:0000256" key="2">
    <source>
        <dbReference type="PROSITE-ProRule" id="PRU00335"/>
    </source>
</evidence>
<evidence type="ECO:0000313" key="6">
    <source>
        <dbReference type="Proteomes" id="UP000075391"/>
    </source>
</evidence>
<evidence type="ECO:0000313" key="5">
    <source>
        <dbReference type="EMBL" id="KYG69484.1"/>
    </source>
</evidence>
<comment type="caution">
    <text evidence="4">The sequence shown here is derived from an EMBL/GenBank/DDBJ whole genome shotgun (WGS) entry which is preliminary data.</text>
</comment>
<dbReference type="OrthoDB" id="6684185at2"/>
<evidence type="ECO:0000256" key="1">
    <source>
        <dbReference type="ARBA" id="ARBA00023125"/>
    </source>
</evidence>
<dbReference type="GO" id="GO:0003677">
    <property type="term" value="F:DNA binding"/>
    <property type="evidence" value="ECO:0007669"/>
    <property type="project" value="UniProtKB-UniRule"/>
</dbReference>
<dbReference type="InterPro" id="IPR009057">
    <property type="entry name" value="Homeodomain-like_sf"/>
</dbReference>
<proteinExistence type="predicted"/>
<dbReference type="RefSeq" id="WP_063206375.1">
    <property type="nucleotide sequence ID" value="NZ_CP168967.1"/>
</dbReference>
<dbReference type="EMBL" id="LUKD01000001">
    <property type="protein sequence ID" value="KYG69484.1"/>
    <property type="molecule type" value="Genomic_DNA"/>
</dbReference>